<keyword evidence="1" id="KW-0675">Receptor</keyword>
<evidence type="ECO:0000313" key="1">
    <source>
        <dbReference type="EMBL" id="OMO67197.1"/>
    </source>
</evidence>
<reference evidence="2" key="1">
    <citation type="submission" date="2013-09" db="EMBL/GenBank/DDBJ databases">
        <title>Corchorus olitorius genome sequencing.</title>
        <authorList>
            <person name="Alam M."/>
            <person name="Haque M.S."/>
            <person name="Islam M.S."/>
            <person name="Emdad E.M."/>
            <person name="Islam M.M."/>
            <person name="Ahmed B."/>
            <person name="Halim A."/>
            <person name="Hossen Q.M.M."/>
            <person name="Hossain M.Z."/>
            <person name="Ahmed R."/>
            <person name="Khan M.M."/>
            <person name="Islam R."/>
            <person name="Rashid M.M."/>
            <person name="Khan S.A."/>
            <person name="Rahman M.S."/>
            <person name="Alam M."/>
            <person name="Yahiya A.S."/>
            <person name="Khan M.S."/>
            <person name="Azam M.S."/>
            <person name="Haque T."/>
            <person name="Lashkar M.Z.H."/>
            <person name="Akhand A.I."/>
            <person name="Morshed G."/>
            <person name="Roy S."/>
            <person name="Uddin K.S."/>
            <person name="Rabeya T."/>
            <person name="Hossain A.S."/>
            <person name="Chowdhury A."/>
            <person name="Snigdha A.R."/>
            <person name="Mortoza M.S."/>
            <person name="Matin S.A."/>
            <person name="Hoque S.M.E."/>
            <person name="Islam M.K."/>
            <person name="Roy D.K."/>
            <person name="Haider R."/>
            <person name="Moosa M.M."/>
            <person name="Elias S.M."/>
            <person name="Hasan A.M."/>
            <person name="Jahan S."/>
            <person name="Shafiuddin M."/>
            <person name="Mahmood N."/>
            <person name="Shommy N.S."/>
        </authorList>
    </citation>
    <scope>NUCLEOTIDE SEQUENCE [LARGE SCALE GENOMIC DNA]</scope>
    <source>
        <strain evidence="2">cv. O-4</strain>
    </source>
</reference>
<comment type="caution">
    <text evidence="1">The sequence shown here is derived from an EMBL/GenBank/DDBJ whole genome shotgun (WGS) entry which is preliminary data.</text>
</comment>
<organism evidence="1 2">
    <name type="scientific">Corchorus olitorius</name>
    <dbReference type="NCBI Taxonomy" id="93759"/>
    <lineage>
        <taxon>Eukaryota</taxon>
        <taxon>Viridiplantae</taxon>
        <taxon>Streptophyta</taxon>
        <taxon>Embryophyta</taxon>
        <taxon>Tracheophyta</taxon>
        <taxon>Spermatophyta</taxon>
        <taxon>Magnoliopsida</taxon>
        <taxon>eudicotyledons</taxon>
        <taxon>Gunneridae</taxon>
        <taxon>Pentapetalae</taxon>
        <taxon>rosids</taxon>
        <taxon>malvids</taxon>
        <taxon>Malvales</taxon>
        <taxon>Malvaceae</taxon>
        <taxon>Grewioideae</taxon>
        <taxon>Apeibeae</taxon>
        <taxon>Corchorus</taxon>
    </lineage>
</organism>
<accession>A0A1R3HA51</accession>
<protein>
    <submittedName>
        <fullName evidence="1">Leukocyte receptor cluster (Lrc) member</fullName>
    </submittedName>
</protein>
<proteinExistence type="predicted"/>
<dbReference type="EMBL" id="AWUE01020661">
    <property type="protein sequence ID" value="OMO67197.1"/>
    <property type="molecule type" value="Genomic_DNA"/>
</dbReference>
<sequence length="225" mass="25156">MKVHLIRIVVTETLMKRRGTDLNLLSQYAVNASQGQTSSYVPSLTGSEAASWNMYLADNHSVGNEVFQIYQACSGWVKCSISRCFIKPKINKYTTRLYSFSNSADPYSYTSMDTKVVNGFFWDVRDAAVAFEEVVRIDGYAGEFNPLGCSLVVGSQLLSIGRFYDLDRLGSDFICVSVVNGNKPLSSLVLGVGYALELQLTDGLRINLYITRWLLKQKHALIRTM</sequence>
<keyword evidence="2" id="KW-1185">Reference proteome</keyword>
<dbReference type="AlphaFoldDB" id="A0A1R3HA51"/>
<evidence type="ECO:0000313" key="2">
    <source>
        <dbReference type="Proteomes" id="UP000187203"/>
    </source>
</evidence>
<name>A0A1R3HA51_9ROSI</name>
<gene>
    <name evidence="1" type="ORF">COLO4_30204</name>
</gene>
<dbReference type="Proteomes" id="UP000187203">
    <property type="component" value="Unassembled WGS sequence"/>
</dbReference>